<gene>
    <name evidence="1" type="ORF">EZS27_023291</name>
</gene>
<sequence length="105" mass="12310">MNKQSTNNNKYKISKSENMRVVFDMETQEVLYQHIDTYPYRKFNIKNPVLSGIGSICNIPGNYYKFCEFHDTDAKALLSDWNKVGADIFDAIELFSDNKELREKE</sequence>
<comment type="caution">
    <text evidence="1">The sequence shown here is derived from an EMBL/GenBank/DDBJ whole genome shotgun (WGS) entry which is preliminary data.</text>
</comment>
<dbReference type="EMBL" id="SNRY01001936">
    <property type="protein sequence ID" value="KAA6327746.1"/>
    <property type="molecule type" value="Genomic_DNA"/>
</dbReference>
<protein>
    <submittedName>
        <fullName evidence="1">Uncharacterized protein</fullName>
    </submittedName>
</protein>
<accession>A0A5J4R1I6</accession>
<reference evidence="1" key="1">
    <citation type="submission" date="2019-03" db="EMBL/GenBank/DDBJ databases">
        <title>Single cell metagenomics reveals metabolic interactions within the superorganism composed of flagellate Streblomastix strix and complex community of Bacteroidetes bacteria on its surface.</title>
        <authorList>
            <person name="Treitli S.C."/>
            <person name="Kolisko M."/>
            <person name="Husnik F."/>
            <person name="Keeling P."/>
            <person name="Hampl V."/>
        </authorList>
    </citation>
    <scope>NUCLEOTIDE SEQUENCE</scope>
    <source>
        <strain evidence="1">STM</strain>
    </source>
</reference>
<name>A0A5J4R1I6_9ZZZZ</name>
<evidence type="ECO:0000313" key="1">
    <source>
        <dbReference type="EMBL" id="KAA6327746.1"/>
    </source>
</evidence>
<organism evidence="1">
    <name type="scientific">termite gut metagenome</name>
    <dbReference type="NCBI Taxonomy" id="433724"/>
    <lineage>
        <taxon>unclassified sequences</taxon>
        <taxon>metagenomes</taxon>
        <taxon>organismal metagenomes</taxon>
    </lineage>
</organism>
<dbReference type="AlphaFoldDB" id="A0A5J4R1I6"/>
<proteinExistence type="predicted"/>